<keyword evidence="7" id="KW-0460">Magnesium</keyword>
<name>A0A1B0BAX9_9MUSC</name>
<keyword evidence="17" id="KW-1185">Reference proteome</keyword>
<evidence type="ECO:0000256" key="13">
    <source>
        <dbReference type="ARBA" id="ARBA00065927"/>
    </source>
</evidence>
<dbReference type="SMART" id="SM00256">
    <property type="entry name" value="FBOX"/>
    <property type="match status" value="1"/>
</dbReference>
<dbReference type="PANTHER" id="PTHR11835">
    <property type="entry name" value="DECARBOXYLATING DEHYDROGENASES-ISOCITRATE, ISOPROPYLMALATE, TARTRATE"/>
    <property type="match status" value="1"/>
</dbReference>
<dbReference type="NCBIfam" id="TIGR00175">
    <property type="entry name" value="mito_nad_idh"/>
    <property type="match status" value="1"/>
</dbReference>
<keyword evidence="8" id="KW-0809">Transit peptide</keyword>
<dbReference type="PROSITE" id="PS50181">
    <property type="entry name" value="FBOX"/>
    <property type="match status" value="1"/>
</dbReference>
<comment type="cofactor">
    <cofactor evidence="1">
        <name>Mn(2+)</name>
        <dbReference type="ChEBI" id="CHEBI:29035"/>
    </cofactor>
</comment>
<dbReference type="GO" id="GO:0004449">
    <property type="term" value="F:isocitrate dehydrogenase (NAD+) activity"/>
    <property type="evidence" value="ECO:0007669"/>
    <property type="project" value="UniProtKB-EC"/>
</dbReference>
<dbReference type="STRING" id="67801.A0A1B0BAX9"/>
<keyword evidence="10" id="KW-0520">NAD</keyword>
<proteinExistence type="inferred from homology"/>
<dbReference type="VEuPathDB" id="VectorBase:GPPI024302"/>
<dbReference type="GO" id="GO:0006099">
    <property type="term" value="P:tricarboxylic acid cycle"/>
    <property type="evidence" value="ECO:0007669"/>
    <property type="project" value="UniProtKB-KW"/>
</dbReference>
<evidence type="ECO:0000256" key="11">
    <source>
        <dbReference type="ARBA" id="ARBA00042642"/>
    </source>
</evidence>
<evidence type="ECO:0000256" key="4">
    <source>
        <dbReference type="ARBA" id="ARBA00013012"/>
    </source>
</evidence>
<dbReference type="GO" id="GO:0006102">
    <property type="term" value="P:isocitrate metabolic process"/>
    <property type="evidence" value="ECO:0007669"/>
    <property type="project" value="TreeGrafter"/>
</dbReference>
<evidence type="ECO:0000256" key="10">
    <source>
        <dbReference type="ARBA" id="ARBA00023027"/>
    </source>
</evidence>
<feature type="domain" description="F-box" evidence="15">
    <location>
        <begin position="10"/>
        <end position="54"/>
    </location>
</feature>
<evidence type="ECO:0000256" key="1">
    <source>
        <dbReference type="ARBA" id="ARBA00001936"/>
    </source>
</evidence>
<reference evidence="17" key="1">
    <citation type="submission" date="2015-01" db="EMBL/GenBank/DDBJ databases">
        <authorList>
            <person name="Aksoy S."/>
            <person name="Warren W."/>
            <person name="Wilson R.K."/>
        </authorList>
    </citation>
    <scope>NUCLEOTIDE SEQUENCE [LARGE SCALE GENOMIC DNA]</scope>
    <source>
        <strain evidence="17">IAEA</strain>
    </source>
</reference>
<comment type="cofactor">
    <cofactor evidence="2">
        <name>Mg(2+)</name>
        <dbReference type="ChEBI" id="CHEBI:18420"/>
    </cofactor>
</comment>
<dbReference type="InterPro" id="IPR024084">
    <property type="entry name" value="IsoPropMal-DH-like_dom"/>
</dbReference>
<evidence type="ECO:0000256" key="12">
    <source>
        <dbReference type="ARBA" id="ARBA00042862"/>
    </source>
</evidence>
<dbReference type="Pfam" id="PF00180">
    <property type="entry name" value="Iso_dh"/>
    <property type="match status" value="1"/>
</dbReference>
<dbReference type="Pfam" id="PF00646">
    <property type="entry name" value="F-box"/>
    <property type="match status" value="1"/>
</dbReference>
<sequence>MIICESVINDISICQLPEHCLMKIFENLDIISQFESRKVCPLFDSIIEQVWRKTKRIEITKKFVNECIIKMPQDFKNYLTIISEHISEFQFTYWNSIVTNFVANLNFPNVHCLDLFDLGKQKQWPLQSFINLKKLRLFIPTIWAVNLTLFQYLTHLNLGSLGERENFEYIRKQLSPYDHKFDVNCICSCEQLEELHIYSTMDIFLIVDDLIRMPNLRLIVCYSSVENIRSLAVMVTILRTHIHTFAGNVDLSLLQKLHNLKFLKLANLPKYAWNYASTHDLEWESRLLQLIKCNKQLEFLHIIATDISEGFFHNLNAILQSTRIANHPLQIRCTVADVNGKNAFLHMDPNCVNISLVRIDDEDMPEFFEANLFFRIGFEPLILFEKRVFGHFASRGNKFANFVIVSRNLTLARPLAMFKMGKSKTPKIKVTLVEGHGIGPEITKAVVKVFAAAKAPIEWETVCVEAVKDEQGKMVLPKEVTESFKKNKVGLMGPLRPSAGKGCPSLNNMLHKEFNLYVNIRPCKNIEGCPTLYKEVDIITVRENSEGEYTGIEHEIVDGVMQSIKLITKDASMRVAKYAFEYAKKCKRKKVTAVHKANIMRMSDGLFLESAKEVAKNYPDIEFEERFLDTVCVNIVQNPIKYDILVMPNFYGDVLSDMCSGLIGGLGLTASGNIGDEVAIFEALHGTAMDIAGENLANPTALLLSAVMMLEHMNLKEFAEKITKAVHVVLKEGKVRTKDLGGKSNCSDFTKAICSKLK</sequence>
<dbReference type="InterPro" id="IPR001810">
    <property type="entry name" value="F-box_dom"/>
</dbReference>
<evidence type="ECO:0000256" key="3">
    <source>
        <dbReference type="ARBA" id="ARBA00007769"/>
    </source>
</evidence>
<evidence type="ECO:0000313" key="17">
    <source>
        <dbReference type="Proteomes" id="UP000092460"/>
    </source>
</evidence>
<accession>A0A1B0BAX9</accession>
<dbReference type="SUPFAM" id="SSF53659">
    <property type="entry name" value="Isocitrate/Isopropylmalate dehydrogenase-like"/>
    <property type="match status" value="1"/>
</dbReference>
<keyword evidence="6" id="KW-0479">Metal-binding</keyword>
<evidence type="ECO:0000256" key="9">
    <source>
        <dbReference type="ARBA" id="ARBA00023002"/>
    </source>
</evidence>
<comment type="subunit">
    <text evidence="13">Heterooligomer of subunits alpha, beta, and gamma in the apparent ratio of 2:1:1.</text>
</comment>
<dbReference type="FunFam" id="3.40.718.10:FF:000003">
    <property type="entry name" value="Isocitrate dehydrogenase [NAD] subunit, mitochondrial"/>
    <property type="match status" value="1"/>
</dbReference>
<evidence type="ECO:0000259" key="15">
    <source>
        <dbReference type="PROSITE" id="PS50181"/>
    </source>
</evidence>
<dbReference type="GO" id="GO:0046872">
    <property type="term" value="F:metal ion binding"/>
    <property type="evidence" value="ECO:0007669"/>
    <property type="project" value="UniProtKB-KW"/>
</dbReference>
<dbReference type="EMBL" id="JXJN01011213">
    <property type="status" value="NOT_ANNOTATED_CDS"/>
    <property type="molecule type" value="Genomic_DNA"/>
</dbReference>
<keyword evidence="5" id="KW-0816">Tricarboxylic acid cycle</keyword>
<dbReference type="EMBL" id="JXJN01011212">
    <property type="status" value="NOT_ANNOTATED_CDS"/>
    <property type="molecule type" value="Genomic_DNA"/>
</dbReference>
<evidence type="ECO:0000256" key="2">
    <source>
        <dbReference type="ARBA" id="ARBA00001946"/>
    </source>
</evidence>
<dbReference type="AlphaFoldDB" id="A0A1B0BAX9"/>
<dbReference type="SMART" id="SM01329">
    <property type="entry name" value="Iso_dh"/>
    <property type="match status" value="1"/>
</dbReference>
<dbReference type="Proteomes" id="UP000092460">
    <property type="component" value="Unassembled WGS sequence"/>
</dbReference>
<dbReference type="InterPro" id="IPR004434">
    <property type="entry name" value="Isocitrate_DH_NAD"/>
</dbReference>
<evidence type="ECO:0000256" key="14">
    <source>
        <dbReference type="ARBA" id="ARBA00073616"/>
    </source>
</evidence>
<reference evidence="16" key="2">
    <citation type="submission" date="2020-05" db="UniProtKB">
        <authorList>
            <consortium name="EnsemblMetazoa"/>
        </authorList>
    </citation>
    <scope>IDENTIFICATION</scope>
    <source>
        <strain evidence="16">IAEA</strain>
    </source>
</reference>
<keyword evidence="9" id="KW-0560">Oxidoreductase</keyword>
<dbReference type="EnsemblMetazoa" id="GPPI024302-RA">
    <property type="protein sequence ID" value="GPPI024302-PA"/>
    <property type="gene ID" value="GPPI024302"/>
</dbReference>
<evidence type="ECO:0000313" key="16">
    <source>
        <dbReference type="EnsemblMetazoa" id="GPPI024302-PA"/>
    </source>
</evidence>
<dbReference type="PANTHER" id="PTHR11835:SF34">
    <property type="entry name" value="ISOCITRATE DEHYDROGENASE [NAD] SUBUNIT ALPHA, MITOCHONDRIAL"/>
    <property type="match status" value="1"/>
</dbReference>
<organism evidence="16 17">
    <name type="scientific">Glossina palpalis gambiensis</name>
    <dbReference type="NCBI Taxonomy" id="67801"/>
    <lineage>
        <taxon>Eukaryota</taxon>
        <taxon>Metazoa</taxon>
        <taxon>Ecdysozoa</taxon>
        <taxon>Arthropoda</taxon>
        <taxon>Hexapoda</taxon>
        <taxon>Insecta</taxon>
        <taxon>Pterygota</taxon>
        <taxon>Neoptera</taxon>
        <taxon>Endopterygota</taxon>
        <taxon>Diptera</taxon>
        <taxon>Brachycera</taxon>
        <taxon>Muscomorpha</taxon>
        <taxon>Hippoboscoidea</taxon>
        <taxon>Glossinidae</taxon>
        <taxon>Glossina</taxon>
    </lineage>
</organism>
<dbReference type="Gene3D" id="3.40.718.10">
    <property type="entry name" value="Isopropylmalate Dehydrogenase"/>
    <property type="match status" value="1"/>
</dbReference>
<evidence type="ECO:0000256" key="6">
    <source>
        <dbReference type="ARBA" id="ARBA00022723"/>
    </source>
</evidence>
<evidence type="ECO:0000256" key="5">
    <source>
        <dbReference type="ARBA" id="ARBA00022532"/>
    </source>
</evidence>
<evidence type="ECO:0000256" key="8">
    <source>
        <dbReference type="ARBA" id="ARBA00022946"/>
    </source>
</evidence>
<evidence type="ECO:0000256" key="7">
    <source>
        <dbReference type="ARBA" id="ARBA00022842"/>
    </source>
</evidence>
<protein>
    <recommendedName>
        <fullName evidence="14">Probable isocitrate dehydrogenase [NAD] subunit alpha, mitochondrial</fullName>
        <ecNumber evidence="4">1.1.1.41</ecNumber>
    </recommendedName>
    <alternativeName>
        <fullName evidence="12">Isocitric dehydrogenase subunit alpha</fullName>
    </alternativeName>
    <alternativeName>
        <fullName evidence="11">NAD(+)-specific ICDH subunit alpha</fullName>
    </alternativeName>
</protein>
<dbReference type="GO" id="GO:0005739">
    <property type="term" value="C:mitochondrion"/>
    <property type="evidence" value="ECO:0007669"/>
    <property type="project" value="TreeGrafter"/>
</dbReference>
<dbReference type="EC" id="1.1.1.41" evidence="4"/>
<comment type="similarity">
    <text evidence="3">Belongs to the isocitrate and isopropylmalate dehydrogenases family.</text>
</comment>